<name>A0A5J6V959_9MICO</name>
<sequence length="131" mass="13993">MALAVRGALTDAELDNLHATAFRHEPAGVPWRERLERHSLFWVTARSDGELVGFVNVVGDGGAHAILLDTCVDPARQGCGIGVALVRAAADEARARGCRWLHADYAAEHTDFYERACGLVPTSAGLGDLLS</sequence>
<keyword evidence="2" id="KW-0012">Acyltransferase</keyword>
<feature type="domain" description="N-acetyltransferase" evidence="3">
    <location>
        <begin position="3"/>
        <end position="131"/>
    </location>
</feature>
<dbReference type="KEGG" id="serw:FY030_15780"/>
<dbReference type="PANTHER" id="PTHR43626:SF4">
    <property type="entry name" value="GCN5-RELATED N-ACETYLTRANSFERASE 2, CHLOROPLASTIC"/>
    <property type="match status" value="1"/>
</dbReference>
<protein>
    <submittedName>
        <fullName evidence="4">GNAT family N-acetyltransferase</fullName>
    </submittedName>
</protein>
<dbReference type="CDD" id="cd04301">
    <property type="entry name" value="NAT_SF"/>
    <property type="match status" value="1"/>
</dbReference>
<dbReference type="PANTHER" id="PTHR43626">
    <property type="entry name" value="ACYL-COA N-ACYLTRANSFERASE"/>
    <property type="match status" value="1"/>
</dbReference>
<keyword evidence="5" id="KW-1185">Reference proteome</keyword>
<dbReference type="SUPFAM" id="SSF55729">
    <property type="entry name" value="Acyl-CoA N-acyltransferases (Nat)"/>
    <property type="match status" value="1"/>
</dbReference>
<dbReference type="GO" id="GO:0008080">
    <property type="term" value="F:N-acetyltransferase activity"/>
    <property type="evidence" value="ECO:0007669"/>
    <property type="project" value="InterPro"/>
</dbReference>
<dbReference type="GO" id="GO:0005737">
    <property type="term" value="C:cytoplasm"/>
    <property type="evidence" value="ECO:0007669"/>
    <property type="project" value="TreeGrafter"/>
</dbReference>
<evidence type="ECO:0000313" key="4">
    <source>
        <dbReference type="EMBL" id="QFG70395.1"/>
    </source>
</evidence>
<evidence type="ECO:0000259" key="3">
    <source>
        <dbReference type="PROSITE" id="PS51186"/>
    </source>
</evidence>
<dbReference type="Pfam" id="PF00583">
    <property type="entry name" value="Acetyltransf_1"/>
    <property type="match status" value="1"/>
</dbReference>
<organism evidence="4 5">
    <name type="scientific">Ornithinimicrobium pratense</name>
    <dbReference type="NCBI Taxonomy" id="2593973"/>
    <lineage>
        <taxon>Bacteria</taxon>
        <taxon>Bacillati</taxon>
        <taxon>Actinomycetota</taxon>
        <taxon>Actinomycetes</taxon>
        <taxon>Micrococcales</taxon>
        <taxon>Ornithinimicrobiaceae</taxon>
        <taxon>Ornithinimicrobium</taxon>
    </lineage>
</organism>
<dbReference type="Gene3D" id="3.40.630.30">
    <property type="match status" value="1"/>
</dbReference>
<dbReference type="OrthoDB" id="4549080at2"/>
<dbReference type="InterPro" id="IPR016181">
    <property type="entry name" value="Acyl_CoA_acyltransferase"/>
</dbReference>
<evidence type="ECO:0000313" key="5">
    <source>
        <dbReference type="Proteomes" id="UP000326546"/>
    </source>
</evidence>
<evidence type="ECO:0000256" key="1">
    <source>
        <dbReference type="ARBA" id="ARBA00022679"/>
    </source>
</evidence>
<dbReference type="EMBL" id="CP044427">
    <property type="protein sequence ID" value="QFG70395.1"/>
    <property type="molecule type" value="Genomic_DNA"/>
</dbReference>
<reference evidence="4 5" key="1">
    <citation type="submission" date="2019-09" db="EMBL/GenBank/DDBJ databases">
        <title>Serinicoccus pratensis sp. nov., isolated from meadow soil.</title>
        <authorList>
            <person name="Zhang W."/>
        </authorList>
    </citation>
    <scope>NUCLEOTIDE SEQUENCE [LARGE SCALE GENOMIC DNA]</scope>
    <source>
        <strain evidence="4 5">W204</strain>
    </source>
</reference>
<gene>
    <name evidence="4" type="ORF">FY030_15780</name>
</gene>
<evidence type="ECO:0000256" key="2">
    <source>
        <dbReference type="ARBA" id="ARBA00023315"/>
    </source>
</evidence>
<dbReference type="AlphaFoldDB" id="A0A5J6V959"/>
<proteinExistence type="predicted"/>
<accession>A0A5J6V959</accession>
<dbReference type="Proteomes" id="UP000326546">
    <property type="component" value="Chromosome"/>
</dbReference>
<dbReference type="InterPro" id="IPR000182">
    <property type="entry name" value="GNAT_dom"/>
</dbReference>
<keyword evidence="1 4" id="KW-0808">Transferase</keyword>
<dbReference type="InterPro" id="IPR045039">
    <property type="entry name" value="NSI-like"/>
</dbReference>
<dbReference type="PROSITE" id="PS51186">
    <property type="entry name" value="GNAT"/>
    <property type="match status" value="1"/>
</dbReference>